<dbReference type="AlphaFoldDB" id="W5NNF6"/>
<reference evidence="1" key="2">
    <citation type="submission" date="2025-08" db="UniProtKB">
        <authorList>
            <consortium name="Ensembl"/>
        </authorList>
    </citation>
    <scope>IDENTIFICATION</scope>
</reference>
<dbReference type="eggNOG" id="KOG1075">
    <property type="taxonomic scope" value="Eukaryota"/>
</dbReference>
<accession>W5NNF6</accession>
<dbReference type="HOGENOM" id="CLU_124219_0_0_1"/>
<organism evidence="1 2">
    <name type="scientific">Lepisosteus oculatus</name>
    <name type="common">Spotted gar</name>
    <dbReference type="NCBI Taxonomy" id="7918"/>
    <lineage>
        <taxon>Eukaryota</taxon>
        <taxon>Metazoa</taxon>
        <taxon>Chordata</taxon>
        <taxon>Craniata</taxon>
        <taxon>Vertebrata</taxon>
        <taxon>Euteleostomi</taxon>
        <taxon>Actinopterygii</taxon>
        <taxon>Neopterygii</taxon>
        <taxon>Holostei</taxon>
        <taxon>Semionotiformes</taxon>
        <taxon>Lepisosteidae</taxon>
        <taxon>Lepisosteus</taxon>
    </lineage>
</organism>
<dbReference type="InParanoid" id="W5NNF6"/>
<protein>
    <submittedName>
        <fullName evidence="1">Uncharacterized protein</fullName>
    </submittedName>
</protein>
<dbReference type="OMA" id="QIMERWR"/>
<evidence type="ECO:0000313" key="1">
    <source>
        <dbReference type="Ensembl" id="ENSLOCP00000022165.1"/>
    </source>
</evidence>
<dbReference type="PANTHER" id="PTHR47510">
    <property type="entry name" value="REVERSE TRANSCRIPTASE DOMAIN-CONTAINING PROTEIN"/>
    <property type="match status" value="1"/>
</dbReference>
<dbReference type="EMBL" id="AHAT01026270">
    <property type="status" value="NOT_ANNOTATED_CDS"/>
    <property type="molecule type" value="Genomic_DNA"/>
</dbReference>
<keyword evidence="2" id="KW-1185">Reference proteome</keyword>
<dbReference type="Proteomes" id="UP000018468">
    <property type="component" value="Linkage group LG4"/>
</dbReference>
<sequence>KMAFKKWLQFHNDMDYQHYKTLRSAAKQAVAVAKTMHCDWLYEELNTPEGANKIYHLASAHHCSTQDIDQVTHVKNDDHQVLQDLPAILRRWSDYFSRICNKEFPHPPIQSANPILGPILPVTTAKIEATIKMMRNGKATGPNDNPAEVWKIFGHQGANILVSLFDRITDQGAVPPIWPTSTMVP</sequence>
<reference evidence="1" key="3">
    <citation type="submission" date="2025-09" db="UniProtKB">
        <authorList>
            <consortium name="Ensembl"/>
        </authorList>
    </citation>
    <scope>IDENTIFICATION</scope>
</reference>
<proteinExistence type="predicted"/>
<reference evidence="2" key="1">
    <citation type="submission" date="2011-12" db="EMBL/GenBank/DDBJ databases">
        <title>The Draft Genome of Lepisosteus oculatus.</title>
        <authorList>
            <consortium name="The Broad Institute Genome Assembly &amp; Analysis Group"/>
            <consortium name="Computational R&amp;D Group"/>
            <consortium name="and Sequencing Platform"/>
            <person name="Di Palma F."/>
            <person name="Alfoldi J."/>
            <person name="Johnson J."/>
            <person name="Berlin A."/>
            <person name="Gnerre S."/>
            <person name="Jaffe D."/>
            <person name="MacCallum I."/>
            <person name="Young S."/>
            <person name="Walker B.J."/>
            <person name="Lander E.S."/>
            <person name="Lindblad-Toh K."/>
        </authorList>
    </citation>
    <scope>NUCLEOTIDE SEQUENCE [LARGE SCALE GENOMIC DNA]</scope>
</reference>
<dbReference type="GeneTree" id="ENSGT00930000151560"/>
<evidence type="ECO:0000313" key="2">
    <source>
        <dbReference type="Proteomes" id="UP000018468"/>
    </source>
</evidence>
<dbReference type="STRING" id="7918.ENSLOCP00000022165"/>
<dbReference type="Bgee" id="ENSLOCG00000018064">
    <property type="expression patterns" value="Expressed in brain"/>
</dbReference>
<dbReference type="PANTHER" id="PTHR47510:SF3">
    <property type="entry name" value="ENDO_EXONUCLEASE_PHOSPHATASE DOMAIN-CONTAINING PROTEIN"/>
    <property type="match status" value="1"/>
</dbReference>
<dbReference type="Ensembl" id="ENSLOCT00000022206.1">
    <property type="protein sequence ID" value="ENSLOCP00000022165.1"/>
    <property type="gene ID" value="ENSLOCG00000018064.1"/>
</dbReference>
<name>W5NNF6_LEPOC</name>